<gene>
    <name evidence="3" type="ORF">LCGC14_2444970</name>
</gene>
<dbReference type="EMBL" id="LAZR01037713">
    <property type="protein sequence ID" value="KKL21485.1"/>
    <property type="molecule type" value="Genomic_DNA"/>
</dbReference>
<sequence>MGGQLTNFLICCKFTGMGRTFLIAVVMAGLALAMVVAITVVSSTTGITGPGAAEAGESQEVTRDEWLKSFPFEVVDYFCQESMFFMQCFEVTPHECIQVASSAVDACLEYMEAQLPDTLDKDARDLWGARLVSCAGSVYEQALRKRLMFKDTQMCSDPSR</sequence>
<dbReference type="InterPro" id="IPR056212">
    <property type="entry name" value="NttA"/>
</dbReference>
<evidence type="ECO:0000256" key="1">
    <source>
        <dbReference type="SAM" id="Phobius"/>
    </source>
</evidence>
<comment type="caution">
    <text evidence="3">The sequence shown here is derived from an EMBL/GenBank/DDBJ whole genome shotgun (WGS) entry which is preliminary data.</text>
</comment>
<proteinExistence type="predicted"/>
<feature type="domain" description="T2SS substrate NttA" evidence="2">
    <location>
        <begin position="60"/>
        <end position="141"/>
    </location>
</feature>
<organism evidence="3">
    <name type="scientific">marine sediment metagenome</name>
    <dbReference type="NCBI Taxonomy" id="412755"/>
    <lineage>
        <taxon>unclassified sequences</taxon>
        <taxon>metagenomes</taxon>
        <taxon>ecological metagenomes</taxon>
    </lineage>
</organism>
<accession>A0A0F9BI23</accession>
<reference evidence="3" key="1">
    <citation type="journal article" date="2015" name="Nature">
        <title>Complex archaea that bridge the gap between prokaryotes and eukaryotes.</title>
        <authorList>
            <person name="Spang A."/>
            <person name="Saw J.H."/>
            <person name="Jorgensen S.L."/>
            <person name="Zaremba-Niedzwiedzka K."/>
            <person name="Martijn J."/>
            <person name="Lind A.E."/>
            <person name="van Eijk R."/>
            <person name="Schleper C."/>
            <person name="Guy L."/>
            <person name="Ettema T.J."/>
        </authorList>
    </citation>
    <scope>NUCLEOTIDE SEQUENCE</scope>
</reference>
<keyword evidence="1" id="KW-0472">Membrane</keyword>
<dbReference type="Pfam" id="PF24275">
    <property type="entry name" value="NttA"/>
    <property type="match status" value="1"/>
</dbReference>
<evidence type="ECO:0000313" key="3">
    <source>
        <dbReference type="EMBL" id="KKL21485.1"/>
    </source>
</evidence>
<dbReference type="AlphaFoldDB" id="A0A0F9BI23"/>
<keyword evidence="1" id="KW-0812">Transmembrane</keyword>
<name>A0A0F9BI23_9ZZZZ</name>
<feature type="transmembrane region" description="Helical" evidence="1">
    <location>
        <begin position="21"/>
        <end position="41"/>
    </location>
</feature>
<feature type="non-terminal residue" evidence="3">
    <location>
        <position position="160"/>
    </location>
</feature>
<protein>
    <recommendedName>
        <fullName evidence="2">T2SS substrate NttA domain-containing protein</fullName>
    </recommendedName>
</protein>
<evidence type="ECO:0000259" key="2">
    <source>
        <dbReference type="Pfam" id="PF24275"/>
    </source>
</evidence>
<keyword evidence="1" id="KW-1133">Transmembrane helix</keyword>